<organism evidence="2 3">
    <name type="scientific">Human herpesvirus 7 (strain RK)</name>
    <name type="common">HHV-7</name>
    <name type="synonym">Human T lymphotropic virus</name>
    <dbReference type="NCBI Taxonomy" id="262398"/>
    <lineage>
        <taxon>Viruses</taxon>
        <taxon>Duplodnaviria</taxon>
        <taxon>Heunggongvirae</taxon>
        <taxon>Peploviricota</taxon>
        <taxon>Herviviricetes</taxon>
        <taxon>Herpesvirales</taxon>
        <taxon>Orthoherpesviridae</taxon>
        <taxon>Betaherpesvirinae</taxon>
        <taxon>Roseolovirus</taxon>
        <taxon>Roseolovirus humanbeta7</taxon>
        <taxon>Human betaherpesvirus 7</taxon>
    </lineage>
</organism>
<reference evidence="2 3" key="1">
    <citation type="journal article" date="1998" name="Virology">
        <title>The DNA sequence of the RK strain of human herpesvirus 7.</title>
        <authorList>
            <person name="Megaw A.G."/>
            <person name="Rapaport D."/>
            <person name="Avidor B."/>
            <person name="Frenkel N."/>
            <person name="Davison A.J."/>
        </authorList>
    </citation>
    <scope>NUCLEOTIDE SEQUENCE [LARGE SCALE GENOMIC DNA]</scope>
    <source>
        <strain evidence="2 3">RK</strain>
    </source>
</reference>
<dbReference type="InterPro" id="IPR022614">
    <property type="entry name" value="Herpesvirus_UL96"/>
</dbReference>
<protein>
    <submittedName>
        <fullName evidence="2">U68</fullName>
    </submittedName>
</protein>
<name>Q77Y56_HHV7R</name>
<keyword evidence="3" id="KW-1185">Reference proteome</keyword>
<gene>
    <name evidence="2" type="primary">U68</name>
</gene>
<comment type="similarity">
    <text evidence="1">Belongs to the herpesviridae UL96 family.</text>
</comment>
<dbReference type="RefSeq" id="YP_073808.1">
    <property type="nucleotide sequence ID" value="NC_001716.2"/>
</dbReference>
<dbReference type="KEGG" id="vg:3289526"/>
<dbReference type="GeneID" id="3289526"/>
<evidence type="ECO:0000313" key="3">
    <source>
        <dbReference type="Proteomes" id="UP000098510"/>
    </source>
</evidence>
<dbReference type="SMR" id="Q77Y56"/>
<dbReference type="DNASU" id="3289526"/>
<evidence type="ECO:0000313" key="2">
    <source>
        <dbReference type="EMBL" id="AAC40782.1"/>
    </source>
</evidence>
<dbReference type="EMBL" id="AF037218">
    <property type="protein sequence ID" value="AAC40782.1"/>
    <property type="molecule type" value="Genomic_DNA"/>
</dbReference>
<organismHost>
    <name type="scientific">Homo sapiens</name>
    <name type="common">Human</name>
    <dbReference type="NCBI Taxonomy" id="9606"/>
</organismHost>
<evidence type="ECO:0000256" key="1">
    <source>
        <dbReference type="ARBA" id="ARBA00009912"/>
    </source>
</evidence>
<accession>Q77Y56</accession>
<proteinExistence type="inferred from homology"/>
<dbReference type="Pfam" id="PF10867">
    <property type="entry name" value="DUF2664"/>
    <property type="match status" value="1"/>
</dbReference>
<sequence length="114" mass="12946">MSLHELIKQTMSKNLEKKHYELLKLKLGEDHPLSVRQQIHALNQNLVSENLEQSQIITSLTKMLKDQKLQLKAQRKNAAQLECVDLDDILDTAAEVKSVTDNIKETLLAGLESD</sequence>
<dbReference type="Proteomes" id="UP000098510">
    <property type="component" value="Segment"/>
</dbReference>